<evidence type="ECO:0000256" key="7">
    <source>
        <dbReference type="ARBA" id="ARBA00022832"/>
    </source>
</evidence>
<reference evidence="16 17" key="1">
    <citation type="submission" date="2019-07" db="EMBL/GenBank/DDBJ databases">
        <title>Sulfurimonas paralvinellae sp. nov., a novel mesophilic, hydrogen- and sulfur-oxidizing chemolithoautotroph within the Epsilonproteo- bacteria isolated from a deep-sea hydrothermal vent polychaete nest, reclassification of Thiomicrospira denitrificans as Sulfurimonas denitrificans comb. nov. and emended description of the genus Sulfurimonas.</title>
        <authorList>
            <person name="Wang S."/>
            <person name="Jiang L."/>
            <person name="Shao Z."/>
        </authorList>
    </citation>
    <scope>NUCLEOTIDE SEQUENCE [LARGE SCALE GENOMIC DNA]</scope>
    <source>
        <strain evidence="16 17">GO25</strain>
    </source>
</reference>
<evidence type="ECO:0000256" key="4">
    <source>
        <dbReference type="ARBA" id="ARBA00022490"/>
    </source>
</evidence>
<dbReference type="EMBL" id="CP041406">
    <property type="protein sequence ID" value="QOP45100.1"/>
    <property type="molecule type" value="Genomic_DNA"/>
</dbReference>
<comment type="subcellular location">
    <subcellularLocation>
        <location evidence="13">Cytoplasm</location>
    </subcellularLocation>
</comment>
<dbReference type="CDD" id="cd00830">
    <property type="entry name" value="KAS_III"/>
    <property type="match status" value="1"/>
</dbReference>
<evidence type="ECO:0000259" key="15">
    <source>
        <dbReference type="Pfam" id="PF08545"/>
    </source>
</evidence>
<dbReference type="GO" id="GO:0004315">
    <property type="term" value="F:3-oxoacyl-[acyl-carrier-protein] synthase activity"/>
    <property type="evidence" value="ECO:0007669"/>
    <property type="project" value="InterPro"/>
</dbReference>
<dbReference type="Gene3D" id="3.40.47.10">
    <property type="match status" value="1"/>
</dbReference>
<dbReference type="AlphaFoldDB" id="A0A7M1B613"/>
<keyword evidence="9 13" id="KW-0275">Fatty acid biosynthesis</keyword>
<dbReference type="GO" id="GO:0033818">
    <property type="term" value="F:beta-ketoacyl-acyl-carrier-protein synthase III activity"/>
    <property type="evidence" value="ECO:0007669"/>
    <property type="project" value="UniProtKB-UniRule"/>
</dbReference>
<dbReference type="HAMAP" id="MF_01815">
    <property type="entry name" value="FabH"/>
    <property type="match status" value="1"/>
</dbReference>
<comment type="pathway">
    <text evidence="1 13">Lipid metabolism; fatty acid biosynthesis.</text>
</comment>
<evidence type="ECO:0000313" key="16">
    <source>
        <dbReference type="EMBL" id="QOP45100.1"/>
    </source>
</evidence>
<keyword evidence="7 13" id="KW-0276">Fatty acid metabolism</keyword>
<feature type="active site" evidence="13">
    <location>
        <position position="285"/>
    </location>
</feature>
<keyword evidence="11 13" id="KW-0012">Acyltransferase</keyword>
<evidence type="ECO:0000256" key="10">
    <source>
        <dbReference type="ARBA" id="ARBA00023268"/>
    </source>
</evidence>
<keyword evidence="6 13" id="KW-0808">Transferase</keyword>
<dbReference type="PANTHER" id="PTHR34069:SF2">
    <property type="entry name" value="BETA-KETOACYL-[ACYL-CARRIER-PROTEIN] SYNTHASE III"/>
    <property type="match status" value="1"/>
</dbReference>
<dbReference type="Pfam" id="PF08541">
    <property type="entry name" value="ACP_syn_III_C"/>
    <property type="match status" value="1"/>
</dbReference>
<comment type="catalytic activity">
    <reaction evidence="12">
        <text>malonyl-[ACP] + acetyl-CoA + H(+) = 3-oxobutanoyl-[ACP] + CO2 + CoA</text>
        <dbReference type="Rhea" id="RHEA:12080"/>
        <dbReference type="Rhea" id="RHEA-COMP:9623"/>
        <dbReference type="Rhea" id="RHEA-COMP:9625"/>
        <dbReference type="ChEBI" id="CHEBI:15378"/>
        <dbReference type="ChEBI" id="CHEBI:16526"/>
        <dbReference type="ChEBI" id="CHEBI:57287"/>
        <dbReference type="ChEBI" id="CHEBI:57288"/>
        <dbReference type="ChEBI" id="CHEBI:78449"/>
        <dbReference type="ChEBI" id="CHEBI:78450"/>
        <dbReference type="EC" id="2.3.1.180"/>
    </reaction>
    <physiologicalReaction direction="left-to-right" evidence="12">
        <dbReference type="Rhea" id="RHEA:12081"/>
    </physiologicalReaction>
</comment>
<dbReference type="GO" id="GO:0006633">
    <property type="term" value="P:fatty acid biosynthetic process"/>
    <property type="evidence" value="ECO:0007669"/>
    <property type="project" value="UniProtKB-UniRule"/>
</dbReference>
<evidence type="ECO:0000256" key="3">
    <source>
        <dbReference type="ARBA" id="ARBA00012333"/>
    </source>
</evidence>
<comment type="domain">
    <text evidence="13">The last Arg residue of the ACP-binding site is essential for the weak association between ACP/AcpP and FabH.</text>
</comment>
<dbReference type="RefSeq" id="WP_193111345.1">
    <property type="nucleotide sequence ID" value="NZ_CP041406.1"/>
</dbReference>
<dbReference type="EC" id="2.3.1.180" evidence="3 13"/>
<evidence type="ECO:0000256" key="12">
    <source>
        <dbReference type="ARBA" id="ARBA00051096"/>
    </source>
</evidence>
<dbReference type="FunFam" id="3.40.47.10:FF:000004">
    <property type="entry name" value="3-oxoacyl-[acyl-carrier-protein] synthase 3"/>
    <property type="match status" value="1"/>
</dbReference>
<organism evidence="16 17">
    <name type="scientific">Sulfurimonas paralvinellae</name>
    <dbReference type="NCBI Taxonomy" id="317658"/>
    <lineage>
        <taxon>Bacteria</taxon>
        <taxon>Pseudomonadati</taxon>
        <taxon>Campylobacterota</taxon>
        <taxon>Epsilonproteobacteria</taxon>
        <taxon>Campylobacterales</taxon>
        <taxon>Sulfurimonadaceae</taxon>
        <taxon>Sulfurimonas</taxon>
    </lineage>
</organism>
<keyword evidence="8 13" id="KW-0443">Lipid metabolism</keyword>
<evidence type="ECO:0000256" key="13">
    <source>
        <dbReference type="HAMAP-Rule" id="MF_01815"/>
    </source>
</evidence>
<evidence type="ECO:0000256" key="1">
    <source>
        <dbReference type="ARBA" id="ARBA00005194"/>
    </source>
</evidence>
<dbReference type="InterPro" id="IPR013747">
    <property type="entry name" value="ACP_syn_III_C"/>
</dbReference>
<dbReference type="SUPFAM" id="SSF53901">
    <property type="entry name" value="Thiolase-like"/>
    <property type="match status" value="1"/>
</dbReference>
<dbReference type="InterPro" id="IPR016039">
    <property type="entry name" value="Thiolase-like"/>
</dbReference>
<feature type="active site" evidence="13">
    <location>
        <position position="255"/>
    </location>
</feature>
<keyword evidence="4 13" id="KW-0963">Cytoplasm</keyword>
<keyword evidence="17" id="KW-1185">Reference proteome</keyword>
<comment type="subunit">
    <text evidence="13">Homodimer.</text>
</comment>
<dbReference type="InterPro" id="IPR013751">
    <property type="entry name" value="ACP_syn_III_N"/>
</dbReference>
<dbReference type="GO" id="GO:0044550">
    <property type="term" value="P:secondary metabolite biosynthetic process"/>
    <property type="evidence" value="ECO:0007669"/>
    <property type="project" value="TreeGrafter"/>
</dbReference>
<evidence type="ECO:0000256" key="5">
    <source>
        <dbReference type="ARBA" id="ARBA00022516"/>
    </source>
</evidence>
<dbReference type="GO" id="GO:0005737">
    <property type="term" value="C:cytoplasm"/>
    <property type="evidence" value="ECO:0007669"/>
    <property type="project" value="UniProtKB-SubCell"/>
</dbReference>
<dbReference type="NCBIfam" id="TIGR00747">
    <property type="entry name" value="fabH"/>
    <property type="match status" value="1"/>
</dbReference>
<dbReference type="KEGG" id="spal:FM071_01835"/>
<feature type="active site" evidence="13">
    <location>
        <position position="114"/>
    </location>
</feature>
<dbReference type="InterPro" id="IPR004655">
    <property type="entry name" value="FabH"/>
</dbReference>
<feature type="domain" description="Beta-ketoacyl-[acyl-carrier-protein] synthase III N-terminal" evidence="15">
    <location>
        <begin position="108"/>
        <end position="187"/>
    </location>
</feature>
<dbReference type="Pfam" id="PF08545">
    <property type="entry name" value="ACP_syn_III"/>
    <property type="match status" value="1"/>
</dbReference>
<feature type="region of interest" description="ACP-binding" evidence="13">
    <location>
        <begin position="256"/>
        <end position="260"/>
    </location>
</feature>
<dbReference type="UniPathway" id="UPA00094"/>
<evidence type="ECO:0000259" key="14">
    <source>
        <dbReference type="Pfam" id="PF08541"/>
    </source>
</evidence>
<feature type="domain" description="Beta-ketoacyl-[acyl-carrier-protein] synthase III C-terminal" evidence="14">
    <location>
        <begin position="239"/>
        <end position="326"/>
    </location>
</feature>
<comment type="function">
    <text evidence="13">Catalyzes the condensation reaction of fatty acid synthesis by the addition to an acyl acceptor of two carbons from malonyl-ACP. Catalyzes the first condensation reaction which initiates fatty acid synthesis and may therefore play a role in governing the total rate of fatty acid production. Possesses both acetoacetyl-ACP synthase and acetyl transacylase activities. Its substrate specificity determines the biosynthesis of branched-chain and/or straight-chain of fatty acids.</text>
</comment>
<dbReference type="NCBIfam" id="NF006829">
    <property type="entry name" value="PRK09352.1"/>
    <property type="match status" value="1"/>
</dbReference>
<gene>
    <name evidence="13" type="primary">fabH</name>
    <name evidence="16" type="ORF">FM071_01835</name>
</gene>
<comment type="similarity">
    <text evidence="2 13">Belongs to the thiolase-like superfamily. FabH family.</text>
</comment>
<dbReference type="PANTHER" id="PTHR34069">
    <property type="entry name" value="3-OXOACYL-[ACYL-CARRIER-PROTEIN] SYNTHASE 3"/>
    <property type="match status" value="1"/>
</dbReference>
<keyword evidence="10 13" id="KW-0511">Multifunctional enzyme</keyword>
<proteinExistence type="inferred from homology"/>
<evidence type="ECO:0000313" key="17">
    <source>
        <dbReference type="Proteomes" id="UP000593580"/>
    </source>
</evidence>
<accession>A0A7M1B613</accession>
<dbReference type="Proteomes" id="UP000593580">
    <property type="component" value="Chromosome"/>
</dbReference>
<keyword evidence="5 13" id="KW-0444">Lipid biosynthesis</keyword>
<sequence>MAYAAFRSIGAYVPQKVLTNEDLAEMVDTSDDWITKRTGIKERHIAAKDEFTSDMGVKAATKAIERSGIDKSQIDMVVCATISPDYFCMPSTATIIATKLGIKNATAFDISAACTGFVYALSIAKAFIESGMKKNVLIIGAEKLSSITDYSDRGTCILFGDGAGSAVISATDKKEEAIIDVHTGADGEYADLLMTPNGGSGSAHDELENEAAGCFMQMKGNETFKVAVRTLTKDVKDILEENNIKSEDIKHFIPHQANYRIIKAVGDALKMREDQVVLTVAKYGNTSGASIPMAINDLYEAGNLKAGELMLLDAFGGGLTWGSALVPFSPIGNV</sequence>
<evidence type="ECO:0000256" key="11">
    <source>
        <dbReference type="ARBA" id="ARBA00023315"/>
    </source>
</evidence>
<name>A0A7M1B613_9BACT</name>
<evidence type="ECO:0000256" key="9">
    <source>
        <dbReference type="ARBA" id="ARBA00023160"/>
    </source>
</evidence>
<evidence type="ECO:0000256" key="6">
    <source>
        <dbReference type="ARBA" id="ARBA00022679"/>
    </source>
</evidence>
<protein>
    <recommendedName>
        <fullName evidence="3 13">Beta-ketoacyl-[acyl-carrier-protein] synthase III</fullName>
        <shortName evidence="13">Beta-ketoacyl-ACP synthase III</shortName>
        <shortName evidence="13">KAS III</shortName>
        <ecNumber evidence="3 13">2.3.1.180</ecNumber>
    </recommendedName>
    <alternativeName>
        <fullName evidence="13">3-oxoacyl-[acyl-carrier-protein] synthase 3</fullName>
    </alternativeName>
    <alternativeName>
        <fullName evidence="13">3-oxoacyl-[acyl-carrier-protein] synthase III</fullName>
    </alternativeName>
</protein>
<evidence type="ECO:0000256" key="8">
    <source>
        <dbReference type="ARBA" id="ARBA00023098"/>
    </source>
</evidence>
<evidence type="ECO:0000256" key="2">
    <source>
        <dbReference type="ARBA" id="ARBA00008642"/>
    </source>
</evidence>